<comment type="caution">
    <text evidence="1">The sequence shown here is derived from an EMBL/GenBank/DDBJ whole genome shotgun (WGS) entry which is preliminary data.</text>
</comment>
<dbReference type="EMBL" id="CABFJX010000371">
    <property type="protein sequence ID" value="VTT73798.1"/>
    <property type="molecule type" value="Genomic_DNA"/>
</dbReference>
<dbReference type="AlphaFoldDB" id="A0A9Q9RR45"/>
<name>A0A9Q9RR45_FUSFU</name>
<dbReference type="InterPro" id="IPR011990">
    <property type="entry name" value="TPR-like_helical_dom_sf"/>
</dbReference>
<protein>
    <submittedName>
        <fullName evidence="1">Uncharacterized protein</fullName>
    </submittedName>
</protein>
<evidence type="ECO:0000313" key="1">
    <source>
        <dbReference type="EMBL" id="VTT73798.1"/>
    </source>
</evidence>
<proteinExistence type="predicted"/>
<gene>
    <name evidence="1" type="ORF">C2S_9266</name>
</gene>
<organism evidence="1 2">
    <name type="scientific">Fusarium fujikuroi</name>
    <name type="common">Bakanae and foot rot disease fungus</name>
    <name type="synonym">Gibberella fujikuroi</name>
    <dbReference type="NCBI Taxonomy" id="5127"/>
    <lineage>
        <taxon>Eukaryota</taxon>
        <taxon>Fungi</taxon>
        <taxon>Dikarya</taxon>
        <taxon>Ascomycota</taxon>
        <taxon>Pezizomycotina</taxon>
        <taxon>Sordariomycetes</taxon>
        <taxon>Hypocreomycetidae</taxon>
        <taxon>Hypocreales</taxon>
        <taxon>Nectriaceae</taxon>
        <taxon>Fusarium</taxon>
        <taxon>Fusarium fujikuroi species complex</taxon>
    </lineage>
</organism>
<dbReference type="Proteomes" id="UP000760494">
    <property type="component" value="Unassembled WGS sequence"/>
</dbReference>
<reference evidence="1" key="1">
    <citation type="submission" date="2019-05" db="EMBL/GenBank/DDBJ databases">
        <authorList>
            <person name="Piombo E."/>
        </authorList>
    </citation>
    <scope>NUCLEOTIDE SEQUENCE</scope>
    <source>
        <strain evidence="1">C2S</strain>
    </source>
</reference>
<evidence type="ECO:0000313" key="2">
    <source>
        <dbReference type="Proteomes" id="UP000760494"/>
    </source>
</evidence>
<dbReference type="Gene3D" id="1.25.40.10">
    <property type="entry name" value="Tetratricopeptide repeat domain"/>
    <property type="match status" value="1"/>
</dbReference>
<accession>A0A9Q9RR45</accession>
<sequence length="65" mass="8076">MLNNIEKVFRKEYLNILNSMNNLINIFREIGKYKEAEKIHREKWKLKEEVFIKNSMDRQRQNFDS</sequence>